<dbReference type="AlphaFoldDB" id="A0A6C0ECF0"/>
<proteinExistence type="predicted"/>
<organism evidence="1">
    <name type="scientific">viral metagenome</name>
    <dbReference type="NCBI Taxonomy" id="1070528"/>
    <lineage>
        <taxon>unclassified sequences</taxon>
        <taxon>metagenomes</taxon>
        <taxon>organismal metagenomes</taxon>
    </lineage>
</organism>
<name>A0A6C0ECF0_9ZZZZ</name>
<protein>
    <submittedName>
        <fullName evidence="1">Uncharacterized protein</fullName>
    </submittedName>
</protein>
<accession>A0A6C0ECF0</accession>
<reference evidence="1" key="1">
    <citation type="journal article" date="2020" name="Nature">
        <title>Giant virus diversity and host interactions through global metagenomics.</title>
        <authorList>
            <person name="Schulz F."/>
            <person name="Roux S."/>
            <person name="Paez-Espino D."/>
            <person name="Jungbluth S."/>
            <person name="Walsh D.A."/>
            <person name="Denef V.J."/>
            <person name="McMahon K.D."/>
            <person name="Konstantinidis K.T."/>
            <person name="Eloe-Fadrosh E.A."/>
            <person name="Kyrpides N.C."/>
            <person name="Woyke T."/>
        </authorList>
    </citation>
    <scope>NUCLEOTIDE SEQUENCE</scope>
    <source>
        <strain evidence="1">GVMAG-M-3300023179-2</strain>
    </source>
</reference>
<sequence>MTRKQMFEEMPCNIISKIYEFDDTYKILFNNVIKELDDIYNEKKDNKLKKFIVKILKNEWYNDEYIDYLWPRVDFNTIIKAMKDEIIKNPIIFKHIKFIFRSLCHYNNSDGLDLFHKDDKNMRPFHEVDDNNEYNDNDTLKTIKIQISNFLKDIIDDSKLEQFLYDFIDDNDITLDSYLLSDKYDDFKQDVNEEYNTKNIFKNYEYKQQPHLYNCKTCKFCKYDDENYINYNKIFLKKAEQLYILKNGLCNNTIQIRYDYNKVPNERLYYYELRS</sequence>
<dbReference type="EMBL" id="MN739802">
    <property type="protein sequence ID" value="QHT26784.1"/>
    <property type="molecule type" value="Genomic_DNA"/>
</dbReference>
<evidence type="ECO:0000313" key="1">
    <source>
        <dbReference type="EMBL" id="QHT26784.1"/>
    </source>
</evidence>